<reference evidence="4 5" key="1">
    <citation type="submission" date="2018-03" db="EMBL/GenBank/DDBJ databases">
        <title>Genomic Encyclopedia of Type Strains, Phase III (KMG-III): the genomes of soil and plant-associated and newly described type strains.</title>
        <authorList>
            <person name="Whitman W."/>
        </authorList>
    </citation>
    <scope>NUCLEOTIDE SEQUENCE [LARGE SCALE GENOMIC DNA]</scope>
    <source>
        <strain evidence="4 5">CGMCC 1.12700</strain>
    </source>
</reference>
<evidence type="ECO:0000313" key="4">
    <source>
        <dbReference type="EMBL" id="PSK94411.1"/>
    </source>
</evidence>
<dbReference type="SUPFAM" id="SSF89372">
    <property type="entry name" value="Fucose-specific lectin"/>
    <property type="match status" value="1"/>
</dbReference>
<organism evidence="4 5">
    <name type="scientific">Taibaiella chishuiensis</name>
    <dbReference type="NCBI Taxonomy" id="1434707"/>
    <lineage>
        <taxon>Bacteria</taxon>
        <taxon>Pseudomonadati</taxon>
        <taxon>Bacteroidota</taxon>
        <taxon>Chitinophagia</taxon>
        <taxon>Chitinophagales</taxon>
        <taxon>Chitinophagaceae</taxon>
        <taxon>Taibaiella</taxon>
    </lineage>
</organism>
<dbReference type="PROSITE" id="PS51762">
    <property type="entry name" value="GH16_2"/>
    <property type="match status" value="1"/>
</dbReference>
<keyword evidence="5" id="KW-1185">Reference proteome</keyword>
<accession>A0A2P8DB37</accession>
<name>A0A2P8DB37_9BACT</name>
<dbReference type="Gene3D" id="2.120.10.70">
    <property type="entry name" value="Fucose-specific lectin"/>
    <property type="match status" value="1"/>
</dbReference>
<feature type="chain" id="PRO_5015162982" evidence="2">
    <location>
        <begin position="20"/>
        <end position="815"/>
    </location>
</feature>
<dbReference type="NCBIfam" id="TIGR04183">
    <property type="entry name" value="Por_Secre_tail"/>
    <property type="match status" value="1"/>
</dbReference>
<protein>
    <submittedName>
        <fullName evidence="4">Putative secreted protein (Por secretion system target)</fullName>
    </submittedName>
</protein>
<evidence type="ECO:0000313" key="5">
    <source>
        <dbReference type="Proteomes" id="UP000240572"/>
    </source>
</evidence>
<dbReference type="InterPro" id="IPR000757">
    <property type="entry name" value="Beta-glucanase-like"/>
</dbReference>
<evidence type="ECO:0000256" key="2">
    <source>
        <dbReference type="SAM" id="SignalP"/>
    </source>
</evidence>
<dbReference type="InterPro" id="IPR013320">
    <property type="entry name" value="ConA-like_dom_sf"/>
</dbReference>
<dbReference type="Proteomes" id="UP000240572">
    <property type="component" value="Unassembled WGS sequence"/>
</dbReference>
<feature type="signal peptide" evidence="2">
    <location>
        <begin position="1"/>
        <end position="19"/>
    </location>
</feature>
<dbReference type="GO" id="GO:0005975">
    <property type="term" value="P:carbohydrate metabolic process"/>
    <property type="evidence" value="ECO:0007669"/>
    <property type="project" value="InterPro"/>
</dbReference>
<keyword evidence="2" id="KW-0732">Signal</keyword>
<dbReference type="EMBL" id="PYGD01000001">
    <property type="protein sequence ID" value="PSK94411.1"/>
    <property type="molecule type" value="Genomic_DNA"/>
</dbReference>
<dbReference type="RefSeq" id="WP_181358313.1">
    <property type="nucleotide sequence ID" value="NZ_PYGD01000001.1"/>
</dbReference>
<dbReference type="AlphaFoldDB" id="A0A2P8DB37"/>
<dbReference type="InterPro" id="IPR026444">
    <property type="entry name" value="Secre_tail"/>
</dbReference>
<proteinExistence type="inferred from homology"/>
<dbReference type="Pfam" id="PF18962">
    <property type="entry name" value="Por_Secre_tail"/>
    <property type="match status" value="1"/>
</dbReference>
<dbReference type="SUPFAM" id="SSF49899">
    <property type="entry name" value="Concanavalin A-like lectins/glucanases"/>
    <property type="match status" value="1"/>
</dbReference>
<gene>
    <name evidence="4" type="ORF">B0I18_101567</name>
</gene>
<comment type="caution">
    <text evidence="4">The sequence shown here is derived from an EMBL/GenBank/DDBJ whole genome shotgun (WGS) entry which is preliminary data.</text>
</comment>
<comment type="similarity">
    <text evidence="1">Belongs to the glycosyl hydrolase 16 family.</text>
</comment>
<evidence type="ECO:0000256" key="1">
    <source>
        <dbReference type="ARBA" id="ARBA00006865"/>
    </source>
</evidence>
<dbReference type="GO" id="GO:0004553">
    <property type="term" value="F:hydrolase activity, hydrolyzing O-glycosyl compounds"/>
    <property type="evidence" value="ECO:0007669"/>
    <property type="project" value="InterPro"/>
</dbReference>
<dbReference type="Gene3D" id="2.60.120.200">
    <property type="match status" value="1"/>
</dbReference>
<sequence>MKSMINTALLVLFSALAHAQCKIDYSRYHLIVDEQFSTTKADLATRWEFSNAGGDPQSGYGAEIFDASKISLYNLPDGNGICRITATKLASPYTATLLDGRTRTVKYVSGMLRSKMFPDAGCWAENQGFTYGIFEMRARLPMEGSESIYDVWPTFWLYTGPTEIDVMDDVNMDTDRRWMSGLIDWGRFPNGNPTDWQFIGACNGCSYPEFNCESNYNANQYVKYDGKIYRSINATKNICCNMGAYKKGLRGLSYDYNTYTVAWTPDKVTFFFNGREVYTVNPNVVQTYQCAADIRASLQMRETANMNNAYMDIDYIRVWKPNNGNYSTSPFKTAQGWVNDYYAANLVQNPPPPRYVSSSFYNCMAINHTNEDELFFVGPDQKVIRRLGIIHNETVISGAETTTSGITFNSKYGVITYRDNNGILKFINAWSDGTFHVNFFNAVGAGPNDLKVLNGPNCVVNSKYGDIFYVGIDYKIHRLRLSGGTWYHQLIGSYGNPSNITAGELTLDEQDNNANITVFYRGWDNRLQCQWFNGSNYENAYIDANWNTSAYLINSNKQGVLKCAGGKVYYIGTDEKLHQFYFGPNNWTHELINYTYGTGELLKGSLEWDNTHNMLYYMGTDNRIQSLNQKLSFINGQFSYVWVHNFVNDYVDAPEYLGFGASGTQSSILQSKWTQNQIIYNSSESILRFFEYRACEYSVNCFGSKNLNRPAPPKETGISELPAYTIDHIAGNKDLGAPTYKIGPNPVENVLRIEPDHITTDVTISIVDFRGSALFEKQFPQPKEIVLDFSGYNPGLYLVRIQDRFNITTYKIVKK</sequence>
<feature type="domain" description="GH16" evidence="3">
    <location>
        <begin position="25"/>
        <end position="324"/>
    </location>
</feature>
<evidence type="ECO:0000259" key="3">
    <source>
        <dbReference type="PROSITE" id="PS51762"/>
    </source>
</evidence>